<accession>A0AAN0Y0K8</accession>
<dbReference type="GeneID" id="70913631"/>
<dbReference type="EMBL" id="CP016345">
    <property type="protein sequence ID" value="ANQ11388.1"/>
    <property type="molecule type" value="Genomic_DNA"/>
</dbReference>
<organism evidence="2 3">
    <name type="scientific">Vibrio natriegens NBRC 15636 = ATCC 14048 = DSM 759</name>
    <dbReference type="NCBI Taxonomy" id="1219067"/>
    <lineage>
        <taxon>Bacteria</taxon>
        <taxon>Pseudomonadati</taxon>
        <taxon>Pseudomonadota</taxon>
        <taxon>Gammaproteobacteria</taxon>
        <taxon>Vibrionales</taxon>
        <taxon>Vibrionaceae</taxon>
        <taxon>Vibrio</taxon>
    </lineage>
</organism>
<dbReference type="AlphaFoldDB" id="A0AAN0Y0K8"/>
<keyword evidence="1" id="KW-0732">Signal</keyword>
<evidence type="ECO:0000256" key="1">
    <source>
        <dbReference type="SAM" id="SignalP"/>
    </source>
</evidence>
<evidence type="ECO:0008006" key="4">
    <source>
        <dbReference type="Google" id="ProtNLM"/>
    </source>
</evidence>
<gene>
    <name evidence="2" type="ORF">BA890_00850</name>
</gene>
<feature type="signal peptide" evidence="1">
    <location>
        <begin position="1"/>
        <end position="25"/>
    </location>
</feature>
<proteinExistence type="predicted"/>
<sequence>MFKPNYSWQSCITAVLLLSPCTSFASPDNLSSYQSFTGLGFTPNAQVIDTGDFHVSFSQGVPYQGSIAQLDDWFFGAGILPGVEAGGRIVTQTYDCNTYTSSDCGTRDLSASFKAQVPYIYDLTGIQLAVGAQDVGGAASNFRTTYFVADKTFEDYGLRFSTGYGKSDLSLGIMDGPFGGVEWQPLPFTQLVGEYDASEFNVTAKVFTPEGFLPYGIQTSAHVELYTGHQNSDQTLWGINTAIPLLGYSSNNINSRKRLKLAVQETTEKRLASELAESQSTSLTSLQQALKNEGFINIQTGTHLNQLVVALENRRYNHNEVDGVGVALGLIATNLSHDTLADMVGSSDAPVINVLLLNNNIPVMRVSTTLDCYQDFLATGELCEKTSFSSKHLNEYRKQTQWIHQNINEGIGRSQLIFAPIMNYNVATEYGVFDYSVGLSSNLYTPLWQGAAFDIRHVLPLDDSDDYESGGRWENQSLDNEINRVLIHQAFRLPIDIMTQFSAGYIYGGYLGGMNETQWNSREGNHGVSFQISEFTYKDDVDSRGRQIEDKATRLANYTYSKPDWNWQLSLRGGEYWFGDKGFDITTTHWLGDAKFFAKYLNSEDEEFLTLGVSLPLTPWRDMKPGYLQVRGIDQYGLTVQTRINDSHNNVNTGLGQSIELQHSLEREYLNRSRLTPAYFNTNQQRMRNAYIRLLEQEL</sequence>
<name>A0AAN0Y0K8_VIBNA</name>
<keyword evidence="3" id="KW-1185">Reference proteome</keyword>
<evidence type="ECO:0000313" key="2">
    <source>
        <dbReference type="EMBL" id="ANQ11388.1"/>
    </source>
</evidence>
<feature type="chain" id="PRO_5042892979" description="YjbH domain-containing protein" evidence="1">
    <location>
        <begin position="26"/>
        <end position="699"/>
    </location>
</feature>
<dbReference type="InterPro" id="IPR010344">
    <property type="entry name" value="YbjH"/>
</dbReference>
<reference evidence="2 3" key="1">
    <citation type="submission" date="2016-07" db="EMBL/GenBank/DDBJ databases">
        <title>Developing Vibrio natriegens as a novel, fast-growing host for biotechnology.</title>
        <authorList>
            <person name="Weinstock M.T."/>
            <person name="Hesek E.D."/>
            <person name="Wilson C.M."/>
            <person name="Gibson D.G."/>
        </authorList>
    </citation>
    <scope>NUCLEOTIDE SEQUENCE [LARGE SCALE GENOMIC DNA]</scope>
    <source>
        <strain evidence="2 3">ATCC 14048</strain>
    </source>
</reference>
<evidence type="ECO:0000313" key="3">
    <source>
        <dbReference type="Proteomes" id="UP000092741"/>
    </source>
</evidence>
<dbReference type="Proteomes" id="UP000092741">
    <property type="component" value="Chromosome 1"/>
</dbReference>
<dbReference type="RefSeq" id="WP_020335714.1">
    <property type="nucleotide sequence ID" value="NZ_ATFJ01000038.1"/>
</dbReference>
<protein>
    <recommendedName>
        <fullName evidence="4">YjbH domain-containing protein</fullName>
    </recommendedName>
</protein>
<dbReference type="Pfam" id="PF06082">
    <property type="entry name" value="YjbH"/>
    <property type="match status" value="2"/>
</dbReference>